<evidence type="ECO:0000256" key="8">
    <source>
        <dbReference type="ARBA" id="ARBA00048968"/>
    </source>
</evidence>
<comment type="caution">
    <text evidence="11">The sequence shown here is derived from an EMBL/GenBank/DDBJ whole genome shotgun (WGS) entry which is preliminary data.</text>
</comment>
<evidence type="ECO:0000313" key="11">
    <source>
        <dbReference type="EMBL" id="TDL82003.1"/>
    </source>
</evidence>
<keyword evidence="4" id="KW-0479">Metal-binding</keyword>
<evidence type="ECO:0000256" key="6">
    <source>
        <dbReference type="ARBA" id="ARBA00022833"/>
    </source>
</evidence>
<comment type="catalytic activity">
    <reaction evidence="8">
        <text>adenosine + phosphate = alpha-D-ribose 1-phosphate + adenine</text>
        <dbReference type="Rhea" id="RHEA:27642"/>
        <dbReference type="ChEBI" id="CHEBI:16335"/>
        <dbReference type="ChEBI" id="CHEBI:16708"/>
        <dbReference type="ChEBI" id="CHEBI:43474"/>
        <dbReference type="ChEBI" id="CHEBI:57720"/>
        <dbReference type="EC" id="2.4.2.1"/>
    </reaction>
    <physiologicalReaction direction="left-to-right" evidence="8">
        <dbReference type="Rhea" id="RHEA:27643"/>
    </physiologicalReaction>
</comment>
<keyword evidence="5" id="KW-0378">Hydrolase</keyword>
<dbReference type="InterPro" id="IPR038371">
    <property type="entry name" value="Cu_polyphenol_OxRdtase_sf"/>
</dbReference>
<dbReference type="Proteomes" id="UP000295701">
    <property type="component" value="Unassembled WGS sequence"/>
</dbReference>
<reference evidence="11 12" key="1">
    <citation type="submission" date="2019-03" db="EMBL/GenBank/DDBJ databases">
        <title>Primorskyibacter sp. SS33 isolated from sediments.</title>
        <authorList>
            <person name="Xunke S."/>
        </authorList>
    </citation>
    <scope>NUCLEOTIDE SEQUENCE [LARGE SCALE GENOMIC DNA]</scope>
    <source>
        <strain evidence="11 12">SS33</strain>
    </source>
</reference>
<evidence type="ECO:0000256" key="3">
    <source>
        <dbReference type="ARBA" id="ARBA00022679"/>
    </source>
</evidence>
<protein>
    <recommendedName>
        <fullName evidence="10">Purine nucleoside phosphorylase</fullName>
    </recommendedName>
</protein>
<comment type="catalytic activity">
    <reaction evidence="9">
        <text>S-methyl-5'-thioadenosine + phosphate = 5-(methylsulfanyl)-alpha-D-ribose 1-phosphate + adenine</text>
        <dbReference type="Rhea" id="RHEA:11852"/>
        <dbReference type="ChEBI" id="CHEBI:16708"/>
        <dbReference type="ChEBI" id="CHEBI:17509"/>
        <dbReference type="ChEBI" id="CHEBI:43474"/>
        <dbReference type="ChEBI" id="CHEBI:58533"/>
        <dbReference type="EC" id="2.4.2.28"/>
    </reaction>
    <physiologicalReaction direction="left-to-right" evidence="9">
        <dbReference type="Rhea" id="RHEA:11853"/>
    </physiologicalReaction>
</comment>
<dbReference type="CDD" id="cd16833">
    <property type="entry name" value="YfiH"/>
    <property type="match status" value="1"/>
</dbReference>
<keyword evidence="3" id="KW-0808">Transferase</keyword>
<dbReference type="RefSeq" id="WP_133395953.1">
    <property type="nucleotide sequence ID" value="NZ_SNAA01000003.1"/>
</dbReference>
<dbReference type="SUPFAM" id="SSF64438">
    <property type="entry name" value="CNF1/YfiH-like putative cysteine hydrolases"/>
    <property type="match status" value="1"/>
</dbReference>
<dbReference type="EMBL" id="SNAA01000003">
    <property type="protein sequence ID" value="TDL82003.1"/>
    <property type="molecule type" value="Genomic_DNA"/>
</dbReference>
<dbReference type="AlphaFoldDB" id="A0A4R6AKJ5"/>
<dbReference type="PANTHER" id="PTHR30616:SF2">
    <property type="entry name" value="PURINE NUCLEOSIDE PHOSPHORYLASE LACC1"/>
    <property type="match status" value="1"/>
</dbReference>
<organism evidence="11 12">
    <name type="scientific">Palleronia sediminis</name>
    <dbReference type="NCBI Taxonomy" id="2547833"/>
    <lineage>
        <taxon>Bacteria</taxon>
        <taxon>Pseudomonadati</taxon>
        <taxon>Pseudomonadota</taxon>
        <taxon>Alphaproteobacteria</taxon>
        <taxon>Rhodobacterales</taxon>
        <taxon>Roseobacteraceae</taxon>
        <taxon>Palleronia</taxon>
    </lineage>
</organism>
<gene>
    <name evidence="11" type="primary">pgeF</name>
    <name evidence="11" type="ORF">E2L08_04695</name>
</gene>
<dbReference type="Pfam" id="PF02578">
    <property type="entry name" value="Cu-oxidase_4"/>
    <property type="match status" value="1"/>
</dbReference>
<evidence type="ECO:0000256" key="4">
    <source>
        <dbReference type="ARBA" id="ARBA00022723"/>
    </source>
</evidence>
<evidence type="ECO:0000256" key="9">
    <source>
        <dbReference type="ARBA" id="ARBA00049893"/>
    </source>
</evidence>
<evidence type="ECO:0000313" key="12">
    <source>
        <dbReference type="Proteomes" id="UP000295701"/>
    </source>
</evidence>
<comment type="similarity">
    <text evidence="2 10">Belongs to the purine nucleoside phosphorylase YfiH/LACC1 family.</text>
</comment>
<evidence type="ECO:0000256" key="10">
    <source>
        <dbReference type="RuleBase" id="RU361274"/>
    </source>
</evidence>
<dbReference type="GO" id="GO:0016787">
    <property type="term" value="F:hydrolase activity"/>
    <property type="evidence" value="ECO:0007669"/>
    <property type="project" value="UniProtKB-KW"/>
</dbReference>
<dbReference type="NCBIfam" id="TIGR00726">
    <property type="entry name" value="peptidoglycan editing factor PgeF"/>
    <property type="match status" value="1"/>
</dbReference>
<dbReference type="OrthoDB" id="4279at2"/>
<sequence>MTLEILTSDLLAPMRHGFFTRRGGASSGVFRGLNCGAGSTDQRDIVAINRGRAAMAMGVPAAQLRSLHQVHSPRVVVADDTPPETPPQADALVTATPGIAIAVLTADCMPVLFADRAAGVVGAAHAGWKGAVGGVLEATIDAMERLGARRGDIAAVIGPCISVEAYEVGPELRAAFVAEDPAAERFFTPARGDRLMLDLPAFGLARLRAAGIERARWTRHCTYADPSRFFSYRRATHRREADYGRLLSAIRAG</sequence>
<proteinExistence type="inferred from homology"/>
<dbReference type="InterPro" id="IPR011324">
    <property type="entry name" value="Cytotoxic_necrot_fac-like_cat"/>
</dbReference>
<dbReference type="PANTHER" id="PTHR30616">
    <property type="entry name" value="UNCHARACTERIZED PROTEIN YFIH"/>
    <property type="match status" value="1"/>
</dbReference>
<name>A0A4R6AKJ5_9RHOB</name>
<accession>A0A4R6AKJ5</accession>
<dbReference type="GO" id="GO:0005507">
    <property type="term" value="F:copper ion binding"/>
    <property type="evidence" value="ECO:0007669"/>
    <property type="project" value="TreeGrafter"/>
</dbReference>
<evidence type="ECO:0000256" key="1">
    <source>
        <dbReference type="ARBA" id="ARBA00000553"/>
    </source>
</evidence>
<evidence type="ECO:0000256" key="2">
    <source>
        <dbReference type="ARBA" id="ARBA00007353"/>
    </source>
</evidence>
<dbReference type="InterPro" id="IPR003730">
    <property type="entry name" value="Cu_polyphenol_OxRdtase"/>
</dbReference>
<evidence type="ECO:0000256" key="7">
    <source>
        <dbReference type="ARBA" id="ARBA00047989"/>
    </source>
</evidence>
<comment type="catalytic activity">
    <reaction evidence="7">
        <text>adenosine + H2O + H(+) = inosine + NH4(+)</text>
        <dbReference type="Rhea" id="RHEA:24408"/>
        <dbReference type="ChEBI" id="CHEBI:15377"/>
        <dbReference type="ChEBI" id="CHEBI:15378"/>
        <dbReference type="ChEBI" id="CHEBI:16335"/>
        <dbReference type="ChEBI" id="CHEBI:17596"/>
        <dbReference type="ChEBI" id="CHEBI:28938"/>
        <dbReference type="EC" id="3.5.4.4"/>
    </reaction>
    <physiologicalReaction direction="left-to-right" evidence="7">
        <dbReference type="Rhea" id="RHEA:24409"/>
    </physiologicalReaction>
</comment>
<keyword evidence="6" id="KW-0862">Zinc</keyword>
<keyword evidence="12" id="KW-1185">Reference proteome</keyword>
<evidence type="ECO:0000256" key="5">
    <source>
        <dbReference type="ARBA" id="ARBA00022801"/>
    </source>
</evidence>
<dbReference type="Gene3D" id="3.60.140.10">
    <property type="entry name" value="CNF1/YfiH-like putative cysteine hydrolases"/>
    <property type="match status" value="1"/>
</dbReference>
<dbReference type="GO" id="GO:0017061">
    <property type="term" value="F:S-methyl-5-thioadenosine phosphorylase activity"/>
    <property type="evidence" value="ECO:0007669"/>
    <property type="project" value="UniProtKB-EC"/>
</dbReference>
<comment type="catalytic activity">
    <reaction evidence="1">
        <text>inosine + phosphate = alpha-D-ribose 1-phosphate + hypoxanthine</text>
        <dbReference type="Rhea" id="RHEA:27646"/>
        <dbReference type="ChEBI" id="CHEBI:17368"/>
        <dbReference type="ChEBI" id="CHEBI:17596"/>
        <dbReference type="ChEBI" id="CHEBI:43474"/>
        <dbReference type="ChEBI" id="CHEBI:57720"/>
        <dbReference type="EC" id="2.4.2.1"/>
    </reaction>
    <physiologicalReaction direction="left-to-right" evidence="1">
        <dbReference type="Rhea" id="RHEA:27647"/>
    </physiologicalReaction>
</comment>